<keyword evidence="2" id="KW-1185">Reference proteome</keyword>
<organism evidence="1 2">
    <name type="scientific">Paragonimus westermani</name>
    <dbReference type="NCBI Taxonomy" id="34504"/>
    <lineage>
        <taxon>Eukaryota</taxon>
        <taxon>Metazoa</taxon>
        <taxon>Spiralia</taxon>
        <taxon>Lophotrochozoa</taxon>
        <taxon>Platyhelminthes</taxon>
        <taxon>Trematoda</taxon>
        <taxon>Digenea</taxon>
        <taxon>Plagiorchiida</taxon>
        <taxon>Troglotremata</taxon>
        <taxon>Troglotrematidae</taxon>
        <taxon>Paragonimus</taxon>
    </lineage>
</organism>
<dbReference type="Gene3D" id="3.40.50.790">
    <property type="match status" value="1"/>
</dbReference>
<name>A0A5J4P2A6_9TREM</name>
<accession>A0A5J4P2A6</accession>
<dbReference type="EMBL" id="QNGE01000094">
    <property type="protein sequence ID" value="KAA3681961.1"/>
    <property type="molecule type" value="Genomic_DNA"/>
</dbReference>
<evidence type="ECO:0000313" key="1">
    <source>
        <dbReference type="EMBL" id="KAA3681961.1"/>
    </source>
</evidence>
<dbReference type="Pfam" id="PF00687">
    <property type="entry name" value="Ribosomal_L1"/>
    <property type="match status" value="1"/>
</dbReference>
<dbReference type="InterPro" id="IPR028364">
    <property type="entry name" value="Ribosomal_uL1/biogenesis"/>
</dbReference>
<dbReference type="CDD" id="cd00403">
    <property type="entry name" value="Ribosomal_L1"/>
    <property type="match status" value="1"/>
</dbReference>
<sequence>MDLIRKNLNAVTKSMLEKAGAKGSKKAPTFFAQNVSILVVSKIVPCKKFFRVHLLHRSKEVSICLIVKDVDKKDFNKSGEAWKIRWKSDALKVDPALSSIPCPTFLPLRELKLSYQPFAAKERLSATFDVFLADRRIVHHLPGNLGKAFYGRNRGKIPNPVRLTNCNIVEAVNTEVNYAIFQVRGNGTSDSLPVGNMELPIEHLKENILSACESICSEWPGGGLNNIRSIYIQCPSGNLPIYFDATEAPISIIPSSSPNLASRSPSIPGTILTQVLTGSAVRSSKRLTRELIAQVVEDLPVPRGGFDAIMKRRKIHKPKRLLTACAARKNKSLK</sequence>
<evidence type="ECO:0000313" key="2">
    <source>
        <dbReference type="Proteomes" id="UP000324629"/>
    </source>
</evidence>
<proteinExistence type="predicted"/>
<dbReference type="AlphaFoldDB" id="A0A5J4P2A6"/>
<protein>
    <submittedName>
        <fullName evidence="1">Ribosome biogenesis protein UTP30</fullName>
    </submittedName>
</protein>
<dbReference type="Proteomes" id="UP000324629">
    <property type="component" value="Unassembled WGS sequence"/>
</dbReference>
<gene>
    <name evidence="1" type="ORF">DEA37_0010825</name>
</gene>
<comment type="caution">
    <text evidence="1">The sequence shown here is derived from an EMBL/GenBank/DDBJ whole genome shotgun (WGS) entry which is preliminary data.</text>
</comment>
<dbReference type="InterPro" id="IPR023674">
    <property type="entry name" value="Ribosomal_uL1-like"/>
</dbReference>
<dbReference type="InterPro" id="IPR016095">
    <property type="entry name" value="Ribosomal_uL1_3-a/b-sand"/>
</dbReference>
<reference evidence="1 2" key="1">
    <citation type="journal article" date="2019" name="Gigascience">
        <title>Whole-genome sequence of the oriental lung fluke Paragonimus westermani.</title>
        <authorList>
            <person name="Oey H."/>
            <person name="Zakrzewski M."/>
            <person name="Narain K."/>
            <person name="Devi K.R."/>
            <person name="Agatsuma T."/>
            <person name="Nawaratna S."/>
            <person name="Gobert G.N."/>
            <person name="Jones M.K."/>
            <person name="Ragan M.A."/>
            <person name="McManus D.P."/>
            <person name="Krause L."/>
        </authorList>
    </citation>
    <scope>NUCLEOTIDE SEQUENCE [LARGE SCALE GENOMIC DNA]</scope>
    <source>
        <strain evidence="1 2">IND2009</strain>
    </source>
</reference>
<dbReference type="SUPFAM" id="SSF56808">
    <property type="entry name" value="Ribosomal protein L1"/>
    <property type="match status" value="1"/>
</dbReference>